<dbReference type="Proteomes" id="UP000515514">
    <property type="component" value="Chromosome"/>
</dbReference>
<protein>
    <submittedName>
        <fullName evidence="1">Uncharacterized protein</fullName>
    </submittedName>
</protein>
<gene>
    <name evidence="1" type="ORF">ALE3EI_0446</name>
</gene>
<evidence type="ECO:0000313" key="2">
    <source>
        <dbReference type="Proteomes" id="UP000515514"/>
    </source>
</evidence>
<dbReference type="EMBL" id="CP052909">
    <property type="protein sequence ID" value="QNJ97029.1"/>
    <property type="molecule type" value="Genomic_DNA"/>
</dbReference>
<dbReference type="AlphaFoldDB" id="A0A7G8PRR3"/>
<reference evidence="1 2" key="1">
    <citation type="submission" date="2020-04" db="EMBL/GenBank/DDBJ databases">
        <title>Genome sequence of Altibacter aquimarinus strain ALE3EI.</title>
        <authorList>
            <person name="Oh H.-M."/>
            <person name="Jang D."/>
        </authorList>
    </citation>
    <scope>NUCLEOTIDE SEQUENCE [LARGE SCALE GENOMIC DNA]</scope>
    <source>
        <strain evidence="1 2">ALE3EI</strain>
    </source>
</reference>
<name>A0A7G8PRR3_9FLAO</name>
<organism evidence="1 2">
    <name type="scientific">Constantimarinum furrinae</name>
    <dbReference type="NCBI Taxonomy" id="2562285"/>
    <lineage>
        <taxon>Bacteria</taxon>
        <taxon>Pseudomonadati</taxon>
        <taxon>Bacteroidota</taxon>
        <taxon>Flavobacteriia</taxon>
        <taxon>Flavobacteriales</taxon>
        <taxon>Flavobacteriaceae</taxon>
        <taxon>Altibacter/Constantimarinum group</taxon>
        <taxon>Constantimarinum</taxon>
    </lineage>
</organism>
<dbReference type="RefSeq" id="WP_186990420.1">
    <property type="nucleotide sequence ID" value="NZ_CP052909.1"/>
</dbReference>
<keyword evidence="2" id="KW-1185">Reference proteome</keyword>
<evidence type="ECO:0000313" key="1">
    <source>
        <dbReference type="EMBL" id="QNJ97029.1"/>
    </source>
</evidence>
<dbReference type="KEGG" id="alti:ALE3EI_0446"/>
<sequence length="186" mass="21921">MKELINGQTIDFDLHKAGDGSATSIDGLHMHKRMNGKRFKGIDVLFPLDEKEDVVFRPSKTHNLLRRQLLNEVRRAVSKDKSKRQYLVDTIVDEISRYTGYMPQVNQVESIKRGAERIAKIFSKNTKIEEEMKQQIRSRLDFYVTKHENEDKSSFYVKQDFLRNRIKISDDLESLFKGNEKRKVDR</sequence>
<proteinExistence type="predicted"/>
<accession>A0A7G8PRR3</accession>